<evidence type="ECO:0000256" key="2">
    <source>
        <dbReference type="SAM" id="MobiDB-lite"/>
    </source>
</evidence>
<feature type="region of interest" description="Disordered" evidence="2">
    <location>
        <begin position="225"/>
        <end position="259"/>
    </location>
</feature>
<organism evidence="3">
    <name type="scientific">Tanacetum cinerariifolium</name>
    <name type="common">Dalmatian daisy</name>
    <name type="synonym">Chrysanthemum cinerariifolium</name>
    <dbReference type="NCBI Taxonomy" id="118510"/>
    <lineage>
        <taxon>Eukaryota</taxon>
        <taxon>Viridiplantae</taxon>
        <taxon>Streptophyta</taxon>
        <taxon>Embryophyta</taxon>
        <taxon>Tracheophyta</taxon>
        <taxon>Spermatophyta</taxon>
        <taxon>Magnoliopsida</taxon>
        <taxon>eudicotyledons</taxon>
        <taxon>Gunneridae</taxon>
        <taxon>Pentapetalae</taxon>
        <taxon>asterids</taxon>
        <taxon>campanulids</taxon>
        <taxon>Asterales</taxon>
        <taxon>Asteraceae</taxon>
        <taxon>Asteroideae</taxon>
        <taxon>Anthemideae</taxon>
        <taxon>Anthemidinae</taxon>
        <taxon>Tanacetum</taxon>
    </lineage>
</organism>
<comment type="caution">
    <text evidence="3">The sequence shown here is derived from an EMBL/GenBank/DDBJ whole genome shotgun (WGS) entry which is preliminary data.</text>
</comment>
<keyword evidence="1" id="KW-0175">Coiled coil</keyword>
<dbReference type="AlphaFoldDB" id="A0A699K7P3"/>
<sequence>KSTARVQVGEGADEVHDEGVPTVGVAEGAASVADDEVPAAVDEPSIQSPTPLTPPPQQSQDQPSNSYDKITQDLEITKLKQRVKKLERMNKLKVLKLMKLKKIDKSADVQGRKAESQAQIYQIDLEHANKVLSMQDDEVEPAELQEVVEVVTTTKLITEVVTAASATITAAAPQLTIVAAPTLTTTPSAARRRKGVAKGDADEMHVEDVNAAGVVTEGVFSATDDVAPTTDEEPSIPSHTPPTPPPPPLPSHDIPFTSQVQPILPQSPQEIENIDADEDVVLEDAKDVAANAKDGPYADIDESVDIQGRTADTTITAVDVPIPVATTAAAPTLTAALSRRTKGVVIRDPKESTTTSIIIHSEAKSKLKIYQALKRKPQTEAQARKNLMVYLKNVAGFKMDYFKGMTYDDIRPIFEKHFNSNVAFLQNTKEQMDEQDNRALKRLNESNVEKAAKKQKLDEEVEELKRHLQIVPNDDDDVYTEATTVACKVPIVDYKIYNENNKPYFKIKRAD</sequence>
<feature type="region of interest" description="Disordered" evidence="2">
    <location>
        <begin position="1"/>
        <end position="71"/>
    </location>
</feature>
<feature type="compositionally biased region" description="Pro residues" evidence="2">
    <location>
        <begin position="239"/>
        <end position="250"/>
    </location>
</feature>
<name>A0A699K7P3_TANCI</name>
<dbReference type="EMBL" id="BKCJ010477629">
    <property type="protein sequence ID" value="GFA73319.1"/>
    <property type="molecule type" value="Genomic_DNA"/>
</dbReference>
<evidence type="ECO:0000313" key="3">
    <source>
        <dbReference type="EMBL" id="GFA73319.1"/>
    </source>
</evidence>
<gene>
    <name evidence="3" type="ORF">Tci_645291</name>
</gene>
<feature type="non-terminal residue" evidence="3">
    <location>
        <position position="511"/>
    </location>
</feature>
<feature type="non-terminal residue" evidence="3">
    <location>
        <position position="1"/>
    </location>
</feature>
<evidence type="ECO:0000256" key="1">
    <source>
        <dbReference type="SAM" id="Coils"/>
    </source>
</evidence>
<protein>
    <submittedName>
        <fullName evidence="3">Uncharacterized protein</fullName>
    </submittedName>
</protein>
<accession>A0A699K7P3</accession>
<feature type="coiled-coil region" evidence="1">
    <location>
        <begin position="440"/>
        <end position="467"/>
    </location>
</feature>
<reference evidence="3" key="1">
    <citation type="journal article" date="2019" name="Sci. Rep.">
        <title>Draft genome of Tanacetum cinerariifolium, the natural source of mosquito coil.</title>
        <authorList>
            <person name="Yamashiro T."/>
            <person name="Shiraishi A."/>
            <person name="Satake H."/>
            <person name="Nakayama K."/>
        </authorList>
    </citation>
    <scope>NUCLEOTIDE SEQUENCE</scope>
</reference>
<proteinExistence type="predicted"/>